<proteinExistence type="predicted"/>
<evidence type="ECO:0000313" key="3">
    <source>
        <dbReference type="Proteomes" id="UP001319200"/>
    </source>
</evidence>
<evidence type="ECO:0000313" key="2">
    <source>
        <dbReference type="EMBL" id="MBT1696022.1"/>
    </source>
</evidence>
<feature type="transmembrane region" description="Helical" evidence="1">
    <location>
        <begin position="125"/>
        <end position="144"/>
    </location>
</feature>
<dbReference type="AlphaFoldDB" id="A0AAP2GN14"/>
<keyword evidence="1" id="KW-0812">Transmembrane</keyword>
<comment type="caution">
    <text evidence="2">The sequence shown here is derived from an EMBL/GenBank/DDBJ whole genome shotgun (WGS) entry which is preliminary data.</text>
</comment>
<gene>
    <name evidence="2" type="ORF">KK083_03980</name>
</gene>
<feature type="transmembrane region" description="Helical" evidence="1">
    <location>
        <begin position="46"/>
        <end position="67"/>
    </location>
</feature>
<keyword evidence="3" id="KW-1185">Reference proteome</keyword>
<feature type="transmembrane region" description="Helical" evidence="1">
    <location>
        <begin position="12"/>
        <end position="34"/>
    </location>
</feature>
<keyword evidence="1" id="KW-0472">Membrane</keyword>
<evidence type="ECO:0000256" key="1">
    <source>
        <dbReference type="SAM" id="Phobius"/>
    </source>
</evidence>
<dbReference type="Proteomes" id="UP001319200">
    <property type="component" value="Unassembled WGS sequence"/>
</dbReference>
<dbReference type="EMBL" id="JAHESF010000003">
    <property type="protein sequence ID" value="MBT1696022.1"/>
    <property type="molecule type" value="Genomic_DNA"/>
</dbReference>
<accession>A0AAP2GN14</accession>
<reference evidence="2 3" key="1">
    <citation type="submission" date="2021-05" db="EMBL/GenBank/DDBJ databases">
        <title>A Polyphasic approach of four new species of the genus Ohtaekwangia: Ohtaekwangia histidinii sp. nov., Ohtaekwangia cretensis sp. nov., Ohtaekwangia indiensis sp. nov., Ohtaekwangia reichenbachii sp. nov. from diverse environment.</title>
        <authorList>
            <person name="Octaviana S."/>
        </authorList>
    </citation>
    <scope>NUCLEOTIDE SEQUENCE [LARGE SCALE GENOMIC DNA]</scope>
    <source>
        <strain evidence="2 3">PWU4</strain>
    </source>
</reference>
<organism evidence="2 3">
    <name type="scientific">Chryseosolibacter histidini</name>
    <dbReference type="NCBI Taxonomy" id="2782349"/>
    <lineage>
        <taxon>Bacteria</taxon>
        <taxon>Pseudomonadati</taxon>
        <taxon>Bacteroidota</taxon>
        <taxon>Cytophagia</taxon>
        <taxon>Cytophagales</taxon>
        <taxon>Chryseotaleaceae</taxon>
        <taxon>Chryseosolibacter</taxon>
    </lineage>
</organism>
<dbReference type="RefSeq" id="WP_254160921.1">
    <property type="nucleotide sequence ID" value="NZ_JAHESF010000003.1"/>
</dbReference>
<keyword evidence="1" id="KW-1133">Transmembrane helix</keyword>
<feature type="transmembrane region" description="Helical" evidence="1">
    <location>
        <begin position="87"/>
        <end position="105"/>
    </location>
</feature>
<protein>
    <submittedName>
        <fullName evidence="2">Uncharacterized protein</fullName>
    </submittedName>
</protein>
<sequence>MTTTGKNNFITPTLKFCIAGVFIPGFTAIFIFALQKGLTLLNIECSNSWTILWTLTAVGAVVAPIVFVRKINKWLSGEYSLITGKLLLFNFLEYIFLQCALAAFFTNGHTLCYVTDGQNGLEIVFTGWMALPILIMFSLAFDTLRKSFFEEKE</sequence>
<name>A0AAP2GN14_9BACT</name>